<gene>
    <name evidence="3" type="ORF">DES52_1254</name>
</gene>
<organism evidence="3 4">
    <name type="scientific">Deinococcus yavapaiensis KR-236</name>
    <dbReference type="NCBI Taxonomy" id="694435"/>
    <lineage>
        <taxon>Bacteria</taxon>
        <taxon>Thermotogati</taxon>
        <taxon>Deinococcota</taxon>
        <taxon>Deinococci</taxon>
        <taxon>Deinococcales</taxon>
        <taxon>Deinococcaceae</taxon>
        <taxon>Deinococcus</taxon>
    </lineage>
</organism>
<dbReference type="SUPFAM" id="SSF53474">
    <property type="entry name" value="alpha/beta-Hydrolases"/>
    <property type="match status" value="1"/>
</dbReference>
<evidence type="ECO:0000313" key="3">
    <source>
        <dbReference type="EMBL" id="PYE48987.1"/>
    </source>
</evidence>
<feature type="domain" description="AB hydrolase-1" evidence="2">
    <location>
        <begin position="107"/>
        <end position="204"/>
    </location>
</feature>
<accession>A0A318S223</accession>
<evidence type="ECO:0000259" key="2">
    <source>
        <dbReference type="Pfam" id="PF00561"/>
    </source>
</evidence>
<evidence type="ECO:0000256" key="1">
    <source>
        <dbReference type="SAM" id="MobiDB-lite"/>
    </source>
</evidence>
<dbReference type="EMBL" id="QJSX01000025">
    <property type="protein sequence ID" value="PYE48987.1"/>
    <property type="molecule type" value="Genomic_DNA"/>
</dbReference>
<evidence type="ECO:0000313" key="4">
    <source>
        <dbReference type="Proteomes" id="UP000248326"/>
    </source>
</evidence>
<keyword evidence="4" id="KW-1185">Reference proteome</keyword>
<dbReference type="RefSeq" id="WP_110888750.1">
    <property type="nucleotide sequence ID" value="NZ_QJSX01000025.1"/>
</dbReference>
<protein>
    <submittedName>
        <fullName evidence="3">Pimeloyl-ACP methyl ester carboxylesterase</fullName>
    </submittedName>
</protein>
<comment type="caution">
    <text evidence="3">The sequence shown here is derived from an EMBL/GenBank/DDBJ whole genome shotgun (WGS) entry which is preliminary data.</text>
</comment>
<dbReference type="InterPro" id="IPR029058">
    <property type="entry name" value="AB_hydrolase_fold"/>
</dbReference>
<dbReference type="Gene3D" id="3.40.50.1820">
    <property type="entry name" value="alpha/beta hydrolase"/>
    <property type="match status" value="1"/>
</dbReference>
<sequence length="326" mass="35032">MENLGIKQEGREHREVSRRGTRSAAGSRARLLAASLTALIGTGAAQGLNGATSIDVGGYKLYVECDGTSKKPTLLFLSGTAPMMGAWLASPAASRTDARTCWSTTAGVLPSEAPPRVTDGLTRAEDLARALERAGERGPFVLVTYGFGSQIARLFADRHANQVAGMVLVNPWQEDTAQAIARFFSQHPWKANGTLAPALQDVAFLQSFSRSYASPNGGILTDARWNLRAGDEQTRRAKSLGSLPLVVVTPMLDAFTIAQDTANVAAGQQLWKVLAAQQTKLVKLSTRGTQLFSDRSWDMVQNEDPDLVTRAIDRVLSQVTTTSTSR</sequence>
<dbReference type="InterPro" id="IPR000073">
    <property type="entry name" value="AB_hydrolase_1"/>
</dbReference>
<dbReference type="AlphaFoldDB" id="A0A318S223"/>
<dbReference type="Pfam" id="PF00561">
    <property type="entry name" value="Abhydrolase_1"/>
    <property type="match status" value="1"/>
</dbReference>
<reference evidence="3 4" key="1">
    <citation type="submission" date="2018-06" db="EMBL/GenBank/DDBJ databases">
        <title>Genomic Encyclopedia of Type Strains, Phase IV (KMG-IV): sequencing the most valuable type-strain genomes for metagenomic binning, comparative biology and taxonomic classification.</title>
        <authorList>
            <person name="Goeker M."/>
        </authorList>
    </citation>
    <scope>NUCLEOTIDE SEQUENCE [LARGE SCALE GENOMIC DNA]</scope>
    <source>
        <strain evidence="3 4">DSM 18048</strain>
    </source>
</reference>
<dbReference type="Proteomes" id="UP000248326">
    <property type="component" value="Unassembled WGS sequence"/>
</dbReference>
<feature type="compositionally biased region" description="Basic and acidic residues" evidence="1">
    <location>
        <begin position="8"/>
        <end position="18"/>
    </location>
</feature>
<feature type="region of interest" description="Disordered" evidence="1">
    <location>
        <begin position="1"/>
        <end position="24"/>
    </location>
</feature>
<dbReference type="OrthoDB" id="59888at2"/>
<name>A0A318S223_9DEIO</name>
<proteinExistence type="predicted"/>